<protein>
    <recommendedName>
        <fullName evidence="3">Reverse transcriptase domain-containing protein</fullName>
    </recommendedName>
</protein>
<reference evidence="1 2" key="1">
    <citation type="submission" date="2017-08" db="EMBL/GenBank/DDBJ databases">
        <title>Draft genome sequences of 64 type strains of genus Staph aureus.</title>
        <authorList>
            <person name="Cole K."/>
            <person name="Golubchik T."/>
            <person name="Russell J."/>
            <person name="Foster D."/>
            <person name="Llewelyn M."/>
            <person name="Wilson D."/>
            <person name="Crook D."/>
            <person name="Paul J."/>
        </authorList>
    </citation>
    <scope>NUCLEOTIDE SEQUENCE [LARGE SCALE GENOMIC DNA]</scope>
    <source>
        <strain evidence="1 2">DSM 29875</strain>
    </source>
</reference>
<evidence type="ECO:0000313" key="2">
    <source>
        <dbReference type="Proteomes" id="UP000242712"/>
    </source>
</evidence>
<name>A0A2K4FEZ1_9STAP</name>
<dbReference type="OrthoDB" id="9793236at2"/>
<accession>A0A2K4FEZ1</accession>
<dbReference type="Proteomes" id="UP000242712">
    <property type="component" value="Unassembled WGS sequence"/>
</dbReference>
<dbReference type="RefSeq" id="WP_103370876.1">
    <property type="nucleotide sequence ID" value="NZ_CBCRVO010000001.1"/>
</dbReference>
<dbReference type="AlphaFoldDB" id="A0A2K4FEZ1"/>
<evidence type="ECO:0000313" key="1">
    <source>
        <dbReference type="EMBL" id="POA09495.1"/>
    </source>
</evidence>
<gene>
    <name evidence="1" type="ORF">CD039_01720</name>
</gene>
<keyword evidence="2" id="KW-1185">Reference proteome</keyword>
<proteinExistence type="predicted"/>
<dbReference type="GeneID" id="98297055"/>
<evidence type="ECO:0008006" key="3">
    <source>
        <dbReference type="Google" id="ProtNLM"/>
    </source>
</evidence>
<organism evidence="1 2">
    <name type="scientific">Staphylococcus argensis</name>
    <dbReference type="NCBI Taxonomy" id="1607738"/>
    <lineage>
        <taxon>Bacteria</taxon>
        <taxon>Bacillati</taxon>
        <taxon>Bacillota</taxon>
        <taxon>Bacilli</taxon>
        <taxon>Bacillales</taxon>
        <taxon>Staphylococcaceae</taxon>
        <taxon>Staphylococcus</taxon>
    </lineage>
</organism>
<dbReference type="EMBL" id="PPPX01000001">
    <property type="protein sequence ID" value="POA09495.1"/>
    <property type="molecule type" value="Genomic_DNA"/>
</dbReference>
<sequence>MNQTYKYAINCDLKQCFDMLNHDKLMYLFERHIQDKAISKFIRRGLQVGTVDLSGEVTER</sequence>
<comment type="caution">
    <text evidence="1">The sequence shown here is derived from an EMBL/GenBank/DDBJ whole genome shotgun (WGS) entry which is preliminary data.</text>
</comment>